<accession>A0A1G1YR81</accession>
<dbReference type="Proteomes" id="UP000178944">
    <property type="component" value="Unassembled WGS sequence"/>
</dbReference>
<comment type="caution">
    <text evidence="1">The sequence shown here is derived from an EMBL/GenBank/DDBJ whole genome shotgun (WGS) entry which is preliminary data.</text>
</comment>
<sequence length="72" mass="7996">MKVLLRGIDENNRLCRKIPTPQVATALAPATPAWRAVAAHFSARSKRLRATLMMAGRREPRLSFLAVGQKRA</sequence>
<name>A0A1G1YR81_9BACT</name>
<evidence type="ECO:0000313" key="2">
    <source>
        <dbReference type="Proteomes" id="UP000178944"/>
    </source>
</evidence>
<proteinExistence type="predicted"/>
<protein>
    <submittedName>
        <fullName evidence="1">Uncharacterized protein</fullName>
    </submittedName>
</protein>
<reference evidence="1 2" key="1">
    <citation type="journal article" date="2016" name="Nat. Commun.">
        <title>Thousands of microbial genomes shed light on interconnected biogeochemical processes in an aquifer system.</title>
        <authorList>
            <person name="Anantharaman K."/>
            <person name="Brown C.T."/>
            <person name="Hug L.A."/>
            <person name="Sharon I."/>
            <person name="Castelle C.J."/>
            <person name="Probst A.J."/>
            <person name="Thomas B.C."/>
            <person name="Singh A."/>
            <person name="Wilkins M.J."/>
            <person name="Karaoz U."/>
            <person name="Brodie E.L."/>
            <person name="Williams K.H."/>
            <person name="Hubbard S.S."/>
            <person name="Banfield J.F."/>
        </authorList>
    </citation>
    <scope>NUCLEOTIDE SEQUENCE [LARGE SCALE GENOMIC DNA]</scope>
</reference>
<gene>
    <name evidence="1" type="ORF">A2951_02855</name>
</gene>
<dbReference type="EMBL" id="MHIQ01000015">
    <property type="protein sequence ID" value="OGY54862.1"/>
    <property type="molecule type" value="Genomic_DNA"/>
</dbReference>
<dbReference type="AlphaFoldDB" id="A0A1G1YR81"/>
<evidence type="ECO:0000313" key="1">
    <source>
        <dbReference type="EMBL" id="OGY54862.1"/>
    </source>
</evidence>
<organism evidence="1 2">
    <name type="scientific">Candidatus Buchananbacteria bacterium RIFCSPLOWO2_01_FULL_56_15</name>
    <dbReference type="NCBI Taxonomy" id="1797547"/>
    <lineage>
        <taxon>Bacteria</taxon>
        <taxon>Candidatus Buchananiibacteriota</taxon>
    </lineage>
</organism>